<protein>
    <submittedName>
        <fullName evidence="5">Helix-turn-helix transcriptional regulator</fullName>
    </submittedName>
</protein>
<comment type="caution">
    <text evidence="5">The sequence shown here is derived from an EMBL/GenBank/DDBJ whole genome shotgun (WGS) entry which is preliminary data.</text>
</comment>
<dbReference type="EMBL" id="JBHSHJ010000003">
    <property type="protein sequence ID" value="MFC4788377.1"/>
    <property type="molecule type" value="Genomic_DNA"/>
</dbReference>
<keyword evidence="1" id="KW-0805">Transcription regulation</keyword>
<evidence type="ECO:0000256" key="2">
    <source>
        <dbReference type="ARBA" id="ARBA00023125"/>
    </source>
</evidence>
<dbReference type="InterPro" id="IPR015927">
    <property type="entry name" value="Peptidase_S24_S26A/B/C"/>
</dbReference>
<dbReference type="Proteomes" id="UP001596001">
    <property type="component" value="Unassembled WGS sequence"/>
</dbReference>
<dbReference type="Pfam" id="PF00717">
    <property type="entry name" value="Peptidase_S24"/>
    <property type="match status" value="1"/>
</dbReference>
<dbReference type="CDD" id="cd06529">
    <property type="entry name" value="S24_LexA-like"/>
    <property type="match status" value="1"/>
</dbReference>
<dbReference type="RefSeq" id="WP_382430746.1">
    <property type="nucleotide sequence ID" value="NZ_JBHSHJ010000003.1"/>
</dbReference>
<organism evidence="5 6">
    <name type="scientific">Giesbergeria sinuosa</name>
    <dbReference type="NCBI Taxonomy" id="80883"/>
    <lineage>
        <taxon>Bacteria</taxon>
        <taxon>Pseudomonadati</taxon>
        <taxon>Pseudomonadota</taxon>
        <taxon>Betaproteobacteria</taxon>
        <taxon>Burkholderiales</taxon>
        <taxon>Comamonadaceae</taxon>
        <taxon>Giesbergeria</taxon>
    </lineage>
</organism>
<sequence length="233" mass="25703">MEKIDPSVDALKHLCQKVGGHKMLALEIGVNDQTIYQIVSGVKLPSGNPKGVGPTLRRKIEAHYPNWLASGKGETAPLTAGLGLAPTSIALENNPDYPAVRRVQFKLSAGATGFGVEYREEDGAPIVFQRQWYEGRGLRPDKLFAIKVANHSMEPGLFDGDTVVVNTDSVTPKDGVVFAVNYEGEMVIKRLARDGGQWWLCSDNPDQRRYPRKVCDEHSIIIGEIVHKQSERI</sequence>
<reference evidence="6" key="1">
    <citation type="journal article" date="2019" name="Int. J. Syst. Evol. Microbiol.">
        <title>The Global Catalogue of Microorganisms (GCM) 10K type strain sequencing project: providing services to taxonomists for standard genome sequencing and annotation.</title>
        <authorList>
            <consortium name="The Broad Institute Genomics Platform"/>
            <consortium name="The Broad Institute Genome Sequencing Center for Infectious Disease"/>
            <person name="Wu L."/>
            <person name="Ma J."/>
        </authorList>
    </citation>
    <scope>NUCLEOTIDE SEQUENCE [LARGE SCALE GENOMIC DNA]</scope>
    <source>
        <strain evidence="6">CCUG 49452</strain>
    </source>
</reference>
<dbReference type="PANTHER" id="PTHR40661:SF1">
    <property type="entry name" value="HTH CRO_C1-TYPE DOMAIN-CONTAINING PROTEIN"/>
    <property type="match status" value="1"/>
</dbReference>
<evidence type="ECO:0000313" key="6">
    <source>
        <dbReference type="Proteomes" id="UP001596001"/>
    </source>
</evidence>
<proteinExistence type="predicted"/>
<dbReference type="Gene3D" id="2.10.109.10">
    <property type="entry name" value="Umud Fragment, subunit A"/>
    <property type="match status" value="1"/>
</dbReference>
<dbReference type="PANTHER" id="PTHR40661">
    <property type="match status" value="1"/>
</dbReference>
<evidence type="ECO:0000256" key="3">
    <source>
        <dbReference type="ARBA" id="ARBA00023163"/>
    </source>
</evidence>
<dbReference type="InterPro" id="IPR039418">
    <property type="entry name" value="LexA-like"/>
</dbReference>
<evidence type="ECO:0000256" key="1">
    <source>
        <dbReference type="ARBA" id="ARBA00023015"/>
    </source>
</evidence>
<dbReference type="SUPFAM" id="SSF51306">
    <property type="entry name" value="LexA/Signal peptidase"/>
    <property type="match status" value="1"/>
</dbReference>
<accession>A0ABV9QCL5</accession>
<gene>
    <name evidence="5" type="ORF">ACFO6X_05185</name>
</gene>
<keyword evidence="6" id="KW-1185">Reference proteome</keyword>
<keyword evidence="3" id="KW-0804">Transcription</keyword>
<evidence type="ECO:0000259" key="4">
    <source>
        <dbReference type="Pfam" id="PF00717"/>
    </source>
</evidence>
<evidence type="ECO:0000313" key="5">
    <source>
        <dbReference type="EMBL" id="MFC4788377.1"/>
    </source>
</evidence>
<keyword evidence="2" id="KW-0238">DNA-binding</keyword>
<dbReference type="InterPro" id="IPR036286">
    <property type="entry name" value="LexA/Signal_pep-like_sf"/>
</dbReference>
<feature type="domain" description="Peptidase S24/S26A/S26B/S26C" evidence="4">
    <location>
        <begin position="106"/>
        <end position="226"/>
    </location>
</feature>
<name>A0ABV9QCL5_9BURK</name>